<evidence type="ECO:0000256" key="1">
    <source>
        <dbReference type="ARBA" id="ARBA00004259"/>
    </source>
</evidence>
<keyword evidence="3 4" id="KW-0539">Nucleus</keyword>
<dbReference type="GO" id="GO:0016973">
    <property type="term" value="P:poly(A)+ mRNA export from nucleus"/>
    <property type="evidence" value="ECO:0007669"/>
    <property type="project" value="TreeGrafter"/>
</dbReference>
<protein>
    <recommendedName>
        <fullName evidence="4">Nuclear pore protein</fullName>
    </recommendedName>
</protein>
<dbReference type="OrthoDB" id="203824at2759"/>
<dbReference type="AlphaFoldDB" id="A0A0R0M0Q0"/>
<keyword evidence="4" id="KW-0653">Protein transport</keyword>
<accession>A0A0R0M0Q0</accession>
<keyword evidence="6" id="KW-1185">Reference proteome</keyword>
<reference evidence="5 6" key="1">
    <citation type="submission" date="2015-07" db="EMBL/GenBank/DDBJ databases">
        <title>The genome of Pseudoloma neurophilia, a relevant intracellular parasite of the zebrafish.</title>
        <authorList>
            <person name="Ndikumana S."/>
            <person name="Pelin A."/>
            <person name="Sanders J."/>
            <person name="Corradi N."/>
        </authorList>
    </citation>
    <scope>NUCLEOTIDE SEQUENCE [LARGE SCALE GENOMIC DNA]</scope>
    <source>
        <strain evidence="5 6">MK1</strain>
    </source>
</reference>
<dbReference type="PANTHER" id="PTHR11225">
    <property type="entry name" value="NUCLEAR PORE COMPLEX PROTEIN NUP93 NUCLEOPORIN NUP93 DEAD EYE PROTEIN"/>
    <property type="match status" value="1"/>
</dbReference>
<proteinExistence type="inferred from homology"/>
<keyword evidence="4" id="KW-0811">Translocation</keyword>
<comment type="subcellular location">
    <subcellularLocation>
        <location evidence="1">Nucleus envelope</location>
    </subcellularLocation>
    <subcellularLocation>
        <location evidence="4">Nucleus</location>
        <location evidence="4">Nuclear pore complex</location>
    </subcellularLocation>
</comment>
<dbReference type="InterPro" id="IPR007231">
    <property type="entry name" value="Nucleoporin_int_Nup93/Nic96"/>
</dbReference>
<sequence>MNTQNPKKRTFSPILTLDPIRIENYSFFNAQIKTLIKKYRHSTRNSKFLDEIFKDGEIDLNKCMLKDKIEKKDKINIGNVLTGYFEDKIIEHNERFIQKCKRIAQEKIENKKIQTDSPEKKLALKYRKIAFNDMKFIENNFNELNPLIEFSNPFLYMIYRFFSSKMSLKYDNQNKRKTIFYNELSFLETEFFDFIKKSVPNQRNVVQQYVELKYSNTDIFVESYNGRLLFAEIFVHLRCGQISDAIDLLNEFSEFFDSTASDLKNLIVSFYNGKKIPTSEHSKILKTKSDRFKILIYQILTENQKITDIIGTFNDFLWFRMLHATTATDLFSRHELKTNSDCEMITSLFCKKYKKTFEILLSKDYHPVELFFTLKKICFSLKIIEPFAELVFSILKQFTKQENKISLINMLDIEETTISDQKRASNKSSPNARTIANLLIESDNLDLANLKGDVCPIKPNIVNNLAEILHKKGDRTNLLRLYYLFDNDTKILEILNEYLTDLILKDKKEIQEHNDVINYFLSCSSSLEKDKMLLLVDLIHFSNNRDILTLKNCLLFDNPSRDLLPQLKPVISKLLPIITQAITEADDLPMAQTFSKLCNIIGIGERCRSMMGEQLIMML</sequence>
<keyword evidence="4" id="KW-0813">Transport</keyword>
<dbReference type="GO" id="GO:0017056">
    <property type="term" value="F:structural constituent of nuclear pore"/>
    <property type="evidence" value="ECO:0007669"/>
    <property type="project" value="InterPro"/>
</dbReference>
<keyword evidence="4" id="KW-0509">mRNA transport</keyword>
<dbReference type="PANTHER" id="PTHR11225:SF4">
    <property type="entry name" value="NUCLEAR PORE COMPLEX PROTEIN NUP93"/>
    <property type="match status" value="1"/>
</dbReference>
<keyword evidence="4" id="KW-0906">Nuclear pore complex</keyword>
<comment type="similarity">
    <text evidence="2 4">Belongs to the nucleoporin interacting component (NIC) family.</text>
</comment>
<evidence type="ECO:0000313" key="6">
    <source>
        <dbReference type="Proteomes" id="UP000051530"/>
    </source>
</evidence>
<evidence type="ECO:0000256" key="2">
    <source>
        <dbReference type="ARBA" id="ARBA00010186"/>
    </source>
</evidence>
<organism evidence="5 6">
    <name type="scientific">Pseudoloma neurophilia</name>
    <dbReference type="NCBI Taxonomy" id="146866"/>
    <lineage>
        <taxon>Eukaryota</taxon>
        <taxon>Fungi</taxon>
        <taxon>Fungi incertae sedis</taxon>
        <taxon>Microsporidia</taxon>
        <taxon>Pseudoloma</taxon>
    </lineage>
</organism>
<evidence type="ECO:0000256" key="3">
    <source>
        <dbReference type="ARBA" id="ARBA00023242"/>
    </source>
</evidence>
<dbReference type="GO" id="GO:0006606">
    <property type="term" value="P:protein import into nucleus"/>
    <property type="evidence" value="ECO:0007669"/>
    <property type="project" value="TreeGrafter"/>
</dbReference>
<name>A0A0R0M0Q0_9MICR</name>
<comment type="caution">
    <text evidence="5">The sequence shown here is derived from an EMBL/GenBank/DDBJ whole genome shotgun (WGS) entry which is preliminary data.</text>
</comment>
<dbReference type="Proteomes" id="UP000051530">
    <property type="component" value="Unassembled WGS sequence"/>
</dbReference>
<evidence type="ECO:0000313" key="5">
    <source>
        <dbReference type="EMBL" id="KRH95106.1"/>
    </source>
</evidence>
<dbReference type="GO" id="GO:0005643">
    <property type="term" value="C:nuclear pore"/>
    <property type="evidence" value="ECO:0007669"/>
    <property type="project" value="UniProtKB-SubCell"/>
</dbReference>
<dbReference type="Pfam" id="PF04097">
    <property type="entry name" value="Nic96"/>
    <property type="match status" value="1"/>
</dbReference>
<dbReference type="VEuPathDB" id="MicrosporidiaDB:M153_3100035568"/>
<keyword evidence="4" id="KW-0472">Membrane</keyword>
<dbReference type="EMBL" id="LGUB01000006">
    <property type="protein sequence ID" value="KRH95106.1"/>
    <property type="molecule type" value="Genomic_DNA"/>
</dbReference>
<evidence type="ECO:0000256" key="4">
    <source>
        <dbReference type="RuleBase" id="RU364035"/>
    </source>
</evidence>
<gene>
    <name evidence="5" type="ORF">M153_3100035568</name>
</gene>